<dbReference type="InterPro" id="IPR010614">
    <property type="entry name" value="RAD3-like_helicase_DEAD"/>
</dbReference>
<dbReference type="Pfam" id="PF13307">
    <property type="entry name" value="Helicase_C_2"/>
    <property type="match status" value="1"/>
</dbReference>
<organism evidence="15 16">
    <name type="scientific">Polaromonas aquatica</name>
    <dbReference type="NCBI Taxonomy" id="332657"/>
    <lineage>
        <taxon>Bacteria</taxon>
        <taxon>Pseudomonadati</taxon>
        <taxon>Pseudomonadota</taxon>
        <taxon>Betaproteobacteria</taxon>
        <taxon>Burkholderiales</taxon>
        <taxon>Comamonadaceae</taxon>
        <taxon>Polaromonas</taxon>
    </lineage>
</organism>
<evidence type="ECO:0000313" key="16">
    <source>
        <dbReference type="Proteomes" id="UP001596270"/>
    </source>
</evidence>
<comment type="similarity">
    <text evidence="13">Belongs to the helicase family. DinG subfamily.</text>
</comment>
<keyword evidence="3" id="KW-0547">Nucleotide-binding</keyword>
<comment type="caution">
    <text evidence="15">The sequence shown here is derived from an EMBL/GenBank/DDBJ whole genome shotgun (WGS) entry which is preliminary data.</text>
</comment>
<evidence type="ECO:0000256" key="2">
    <source>
        <dbReference type="ARBA" id="ARBA00022723"/>
    </source>
</evidence>
<keyword evidence="7" id="KW-0067">ATP-binding</keyword>
<dbReference type="Pfam" id="PF06733">
    <property type="entry name" value="DEAD_2"/>
    <property type="match status" value="1"/>
</dbReference>
<dbReference type="InterPro" id="IPR027417">
    <property type="entry name" value="P-loop_NTPase"/>
</dbReference>
<evidence type="ECO:0000256" key="7">
    <source>
        <dbReference type="ARBA" id="ARBA00022840"/>
    </source>
</evidence>
<evidence type="ECO:0000259" key="14">
    <source>
        <dbReference type="PROSITE" id="PS51193"/>
    </source>
</evidence>
<keyword evidence="6 15" id="KW-0347">Helicase</keyword>
<dbReference type="EC" id="3.6.4.12" evidence="15"/>
<evidence type="ECO:0000256" key="9">
    <source>
        <dbReference type="ARBA" id="ARBA00023014"/>
    </source>
</evidence>
<evidence type="ECO:0000256" key="11">
    <source>
        <dbReference type="ARBA" id="ARBA00023204"/>
    </source>
</evidence>
<gene>
    <name evidence="15" type="ORF">ACFQND_20950</name>
</gene>
<keyword evidence="10" id="KW-0238">DNA-binding</keyword>
<protein>
    <submittedName>
        <fullName evidence="15">ATP-dependent DNA helicase</fullName>
        <ecNumber evidence="15">3.6.4.12</ecNumber>
    </submittedName>
</protein>
<evidence type="ECO:0000256" key="3">
    <source>
        <dbReference type="ARBA" id="ARBA00022741"/>
    </source>
</evidence>
<dbReference type="SMART" id="SM00491">
    <property type="entry name" value="HELICc2"/>
    <property type="match status" value="1"/>
</dbReference>
<evidence type="ECO:0000256" key="1">
    <source>
        <dbReference type="ARBA" id="ARBA00022485"/>
    </source>
</evidence>
<dbReference type="EMBL" id="JBHSRS010000083">
    <property type="protein sequence ID" value="MFC6283704.1"/>
    <property type="molecule type" value="Genomic_DNA"/>
</dbReference>
<dbReference type="Proteomes" id="UP001596270">
    <property type="component" value="Unassembled WGS sequence"/>
</dbReference>
<accession>A0ABW1U1K1</accession>
<evidence type="ECO:0000256" key="13">
    <source>
        <dbReference type="ARBA" id="ARBA00038058"/>
    </source>
</evidence>
<keyword evidence="1" id="KW-0004">4Fe-4S</keyword>
<dbReference type="SUPFAM" id="SSF52540">
    <property type="entry name" value="P-loop containing nucleoside triphosphate hydrolases"/>
    <property type="match status" value="2"/>
</dbReference>
<dbReference type="InterPro" id="IPR011604">
    <property type="entry name" value="PDDEXK-like_dom_sf"/>
</dbReference>
<keyword evidence="8" id="KW-0408">Iron</keyword>
<keyword evidence="5 15" id="KW-0378">Hydrolase</keyword>
<keyword evidence="12" id="KW-0413">Isomerase</keyword>
<keyword evidence="2" id="KW-0479">Metal-binding</keyword>
<evidence type="ECO:0000313" key="15">
    <source>
        <dbReference type="EMBL" id="MFC6283704.1"/>
    </source>
</evidence>
<sequence length="802" mass="89087">MKYLVAVRALCEFTAKHGDLDLRFTPAPSAQEGMAGHAVVASRRGDGYQAEVSLEGEYKNLRVRGRADGYDPALNQLEEVKTFRGDLHAMPDNRRNLHWAQAKIYGWLLCHEKGLDGINLSLVYFDVASLQETPLTEHFSAASLKEYFELQCERFLLWADQELAHRLARDAALTALDFPHASFRPGQRELAEAVYKTSSAGKCLMAQATTGIGKTVGTVFPLLKATPKKKLDKLFFLAAKTPGRKLALDALALIKDSAGGLPLRVLELVARDKSCEHLDKACHGDACPLARGFYDRLPQARVAAVHYAASEGMLDKPALRKVALAHQVCPYYLSQELVTWSDVAVGDYNYFFDSSALLYNMTLTNQWRVSVLVDEAHNMVERARKMYSATLEQAQLHQVHASAPRAVRGALERLNRNFNDLHKLQTEPYQVHTELPASFLKALQQAITGITDFLVANPTRVDGELQAFYFEALHFSRMADAFGAHSIFDITLNDSAQTEASAFQGDHGCATLNIRNVVPAPFLAPRFAAVNSVALFSATLSPQDFYRETLGLPAGTAWIDVQSPFTHEQLRVAAVSNISTRYQHRDQSLGPIADLMARQYGKTPGNYLAFLSSYDYLQKLVALFRERYPHISAWEQKRQMDEAGREQFLARFTPDSQGIGFAVLGGAFAEGVDLPGRRLIGAFVATLGLPQVNPVNEEIRKRMGAYFDGKADSKTDGSGELGYNYTYLYPGLQKVVQAAGRVIRTQLDVGVIYLMDDRFTRPEVLELLPPWWKVERLYATRTRKVPSPGPKIALATSVSDAN</sequence>
<dbReference type="InterPro" id="IPR006555">
    <property type="entry name" value="ATP-dep_Helicase_C"/>
</dbReference>
<name>A0ABW1U1K1_9BURK</name>
<dbReference type="GO" id="GO:0016787">
    <property type="term" value="F:hydrolase activity"/>
    <property type="evidence" value="ECO:0007669"/>
    <property type="project" value="UniProtKB-KW"/>
</dbReference>
<dbReference type="Gene3D" id="1.10.275.30">
    <property type="match status" value="1"/>
</dbReference>
<dbReference type="PANTHER" id="PTHR11472">
    <property type="entry name" value="DNA REPAIR DEAD HELICASE RAD3/XP-D SUBFAMILY MEMBER"/>
    <property type="match status" value="1"/>
</dbReference>
<dbReference type="InterPro" id="IPR006554">
    <property type="entry name" value="Helicase-like_DEXD_c2"/>
</dbReference>
<evidence type="ECO:0000256" key="12">
    <source>
        <dbReference type="ARBA" id="ARBA00023235"/>
    </source>
</evidence>
<dbReference type="SMART" id="SM00488">
    <property type="entry name" value="DEXDc2"/>
    <property type="match status" value="1"/>
</dbReference>
<keyword evidence="4" id="KW-0227">DNA damage</keyword>
<dbReference type="RefSeq" id="WP_371434348.1">
    <property type="nucleotide sequence ID" value="NZ_JBHSRS010000083.1"/>
</dbReference>
<dbReference type="PROSITE" id="PS51193">
    <property type="entry name" value="HELICASE_ATP_BIND_2"/>
    <property type="match status" value="1"/>
</dbReference>
<evidence type="ECO:0000256" key="5">
    <source>
        <dbReference type="ARBA" id="ARBA00022801"/>
    </source>
</evidence>
<reference evidence="16" key="1">
    <citation type="journal article" date="2019" name="Int. J. Syst. Evol. Microbiol.">
        <title>The Global Catalogue of Microorganisms (GCM) 10K type strain sequencing project: providing services to taxonomists for standard genome sequencing and annotation.</title>
        <authorList>
            <consortium name="The Broad Institute Genomics Platform"/>
            <consortium name="The Broad Institute Genome Sequencing Center for Infectious Disease"/>
            <person name="Wu L."/>
            <person name="Ma J."/>
        </authorList>
    </citation>
    <scope>NUCLEOTIDE SEQUENCE [LARGE SCALE GENOMIC DNA]</scope>
    <source>
        <strain evidence="16">CCUG 39402</strain>
    </source>
</reference>
<feature type="domain" description="Helicase ATP-binding" evidence="14">
    <location>
        <begin position="173"/>
        <end position="433"/>
    </location>
</feature>
<dbReference type="Gene3D" id="3.90.320.10">
    <property type="match status" value="1"/>
</dbReference>
<evidence type="ECO:0000256" key="10">
    <source>
        <dbReference type="ARBA" id="ARBA00023125"/>
    </source>
</evidence>
<evidence type="ECO:0000256" key="6">
    <source>
        <dbReference type="ARBA" id="ARBA00022806"/>
    </source>
</evidence>
<proteinExistence type="inferred from homology"/>
<evidence type="ECO:0000256" key="4">
    <source>
        <dbReference type="ARBA" id="ARBA00022763"/>
    </source>
</evidence>
<dbReference type="Gene3D" id="3.40.50.300">
    <property type="entry name" value="P-loop containing nucleotide triphosphate hydrolases"/>
    <property type="match status" value="2"/>
</dbReference>
<dbReference type="InterPro" id="IPR014013">
    <property type="entry name" value="Helic_SF1/SF2_ATP-bd_DinG/Rad3"/>
</dbReference>
<dbReference type="InterPro" id="IPR045028">
    <property type="entry name" value="DinG/Rad3-like"/>
</dbReference>
<keyword evidence="9" id="KW-0411">Iron-sulfur</keyword>
<dbReference type="GO" id="GO:0003678">
    <property type="term" value="F:DNA helicase activity"/>
    <property type="evidence" value="ECO:0007669"/>
    <property type="project" value="UniProtKB-EC"/>
</dbReference>
<keyword evidence="11" id="KW-0234">DNA repair</keyword>
<keyword evidence="16" id="KW-1185">Reference proteome</keyword>
<evidence type="ECO:0000256" key="8">
    <source>
        <dbReference type="ARBA" id="ARBA00023004"/>
    </source>
</evidence>
<dbReference type="PANTHER" id="PTHR11472:SF34">
    <property type="entry name" value="REGULATOR OF TELOMERE ELONGATION HELICASE 1"/>
    <property type="match status" value="1"/>
</dbReference>